<evidence type="ECO:0008006" key="4">
    <source>
        <dbReference type="Google" id="ProtNLM"/>
    </source>
</evidence>
<dbReference type="RefSeq" id="WP_349214075.1">
    <property type="nucleotide sequence ID" value="NZ_JBBMFA010000018.1"/>
</dbReference>
<organism evidence="2 3">
    <name type="scientific">Ruthenibacterium intestinale</name>
    <dbReference type="NCBI Taxonomy" id="3133163"/>
    <lineage>
        <taxon>Bacteria</taxon>
        <taxon>Bacillati</taxon>
        <taxon>Bacillota</taxon>
        <taxon>Clostridia</taxon>
        <taxon>Eubacteriales</taxon>
        <taxon>Oscillospiraceae</taxon>
        <taxon>Ruthenibacterium</taxon>
    </lineage>
</organism>
<evidence type="ECO:0000256" key="1">
    <source>
        <dbReference type="SAM" id="SignalP"/>
    </source>
</evidence>
<dbReference type="Proteomes" id="UP001477672">
    <property type="component" value="Unassembled WGS sequence"/>
</dbReference>
<dbReference type="EMBL" id="JBBMFA010000018">
    <property type="protein sequence ID" value="MEQ2518917.1"/>
    <property type="molecule type" value="Genomic_DNA"/>
</dbReference>
<sequence length="52" mass="5081">MKKLACMLAVVMALSLGLTACGGSETSGATADGTASGEGKQLVVQVGPDKVQ</sequence>
<comment type="caution">
    <text evidence="2">The sequence shown here is derived from an EMBL/GenBank/DDBJ whole genome shotgun (WGS) entry which is preliminary data.</text>
</comment>
<accession>A0ABV1GAR2</accession>
<feature type="signal peptide" evidence="1">
    <location>
        <begin position="1"/>
        <end position="20"/>
    </location>
</feature>
<dbReference type="PROSITE" id="PS51257">
    <property type="entry name" value="PROKAR_LIPOPROTEIN"/>
    <property type="match status" value="1"/>
</dbReference>
<gene>
    <name evidence="2" type="ORF">WMO24_00435</name>
</gene>
<protein>
    <recommendedName>
        <fullName evidence="4">ABC transporter substrate-binding protein</fullName>
    </recommendedName>
</protein>
<evidence type="ECO:0000313" key="2">
    <source>
        <dbReference type="EMBL" id="MEQ2518917.1"/>
    </source>
</evidence>
<proteinExistence type="predicted"/>
<keyword evidence="3" id="KW-1185">Reference proteome</keyword>
<keyword evidence="1" id="KW-0732">Signal</keyword>
<evidence type="ECO:0000313" key="3">
    <source>
        <dbReference type="Proteomes" id="UP001477672"/>
    </source>
</evidence>
<name>A0ABV1GAR2_9FIRM</name>
<feature type="chain" id="PRO_5046828610" description="ABC transporter substrate-binding protein" evidence="1">
    <location>
        <begin position="21"/>
        <end position="52"/>
    </location>
</feature>
<reference evidence="2 3" key="1">
    <citation type="submission" date="2024-03" db="EMBL/GenBank/DDBJ databases">
        <title>Human intestinal bacterial collection.</title>
        <authorList>
            <person name="Pauvert C."/>
            <person name="Hitch T.C.A."/>
            <person name="Clavel T."/>
        </authorList>
    </citation>
    <scope>NUCLEOTIDE SEQUENCE [LARGE SCALE GENOMIC DNA]</scope>
    <source>
        <strain evidence="2 3">CLA-JM-H11</strain>
    </source>
</reference>